<reference evidence="2" key="2">
    <citation type="journal article" date="2023" name="Biology">
        <title>Prokaryotic Life Associated with Coal-Fire Gas Vents Revealed by Metagenomics.</title>
        <authorList>
            <person name="Kadnikov V.V."/>
            <person name="Mardanov A.V."/>
            <person name="Beletsky A.V."/>
            <person name="Karnachuk O.V."/>
            <person name="Ravin N.V."/>
        </authorList>
    </citation>
    <scope>NUCLEOTIDE SEQUENCE</scope>
    <source>
        <strain evidence="2">Bu02</strain>
    </source>
</reference>
<keyword evidence="1" id="KW-0812">Transmembrane</keyword>
<evidence type="ECO:0008006" key="3">
    <source>
        <dbReference type="Google" id="ProtNLM"/>
    </source>
</evidence>
<sequence>MQKRLKIILNIVAVLIFVSIIIFLPTFNLKTNKMISKETDNFVFYYEKQDESAVLDMADILEKSCKKINSAMNFNRNGKTEIYIYPDLRIFHTKKYGYLGRIVCPDWYIGDNRKDKVIIVSPLNPGPVHDYISVVQAVVHEYVHTIIYEINRKTPKFLNEGLAGYLSGNTKPNYPLENVPSIQDTKINNPITFANKGLYAFSYTYIEFLDKNYGMNKIMNLIRNPSAYEEVFGVSEEDIYKQWVKYIEDNYLSVK</sequence>
<protein>
    <recommendedName>
        <fullName evidence="3">Peptidase MA-like domain-containing protein</fullName>
    </recommendedName>
</protein>
<accession>A0AAT9LET3</accession>
<keyword evidence="1" id="KW-1133">Transmembrane helix</keyword>
<evidence type="ECO:0000256" key="1">
    <source>
        <dbReference type="SAM" id="Phobius"/>
    </source>
</evidence>
<keyword evidence="1" id="KW-0472">Membrane</keyword>
<evidence type="ECO:0000313" key="2">
    <source>
        <dbReference type="EMBL" id="QUL99077.1"/>
    </source>
</evidence>
<name>A0AAT9LET3_9FIRM</name>
<reference evidence="2" key="1">
    <citation type="submission" date="2020-10" db="EMBL/GenBank/DDBJ databases">
        <authorList>
            <person name="Kadnikov V."/>
            <person name="Beletsky A.V."/>
            <person name="Mardanov A.V."/>
            <person name="Karnachuk O.V."/>
            <person name="Ravin N.V."/>
        </authorList>
    </citation>
    <scope>NUCLEOTIDE SEQUENCE</scope>
    <source>
        <strain evidence="2">Bu02</strain>
    </source>
</reference>
<dbReference type="KEGG" id="fcz:IMF26_03135"/>
<organism evidence="2">
    <name type="scientific">Candidatus Fermentithermobacillus carboniphilus</name>
    <dbReference type="NCBI Taxonomy" id="3085328"/>
    <lineage>
        <taxon>Bacteria</taxon>
        <taxon>Bacillati</taxon>
        <taxon>Bacillota</taxon>
        <taxon>Candidatus Fermentithermobacillia</taxon>
        <taxon>Candidatus Fermentithermobacillales</taxon>
        <taxon>Candidatus Fermentithermobacillaceae</taxon>
        <taxon>Candidatus Fermentithermobacillus</taxon>
    </lineage>
</organism>
<gene>
    <name evidence="2" type="ORF">IMF26_03135</name>
</gene>
<proteinExistence type="predicted"/>
<dbReference type="EMBL" id="CP062796">
    <property type="protein sequence ID" value="QUL99077.1"/>
    <property type="molecule type" value="Genomic_DNA"/>
</dbReference>
<dbReference type="AlphaFoldDB" id="A0AAT9LET3"/>
<feature type="transmembrane region" description="Helical" evidence="1">
    <location>
        <begin position="7"/>
        <end position="27"/>
    </location>
</feature>